<keyword evidence="3" id="KW-0732">Signal</keyword>
<keyword evidence="4" id="KW-0675">Receptor</keyword>
<dbReference type="GO" id="GO:0005802">
    <property type="term" value="C:trans-Golgi network"/>
    <property type="evidence" value="ECO:0007669"/>
    <property type="project" value="TreeGrafter"/>
</dbReference>
<keyword evidence="1" id="KW-0325">Glycoprotein</keyword>
<evidence type="ECO:0000256" key="2">
    <source>
        <dbReference type="SAM" id="Phobius"/>
    </source>
</evidence>
<dbReference type="InterPro" id="IPR028927">
    <property type="entry name" value="Man-6-P_rcpt"/>
</dbReference>
<organism evidence="4 5">
    <name type="scientific">Plakobranchus ocellatus</name>
    <dbReference type="NCBI Taxonomy" id="259542"/>
    <lineage>
        <taxon>Eukaryota</taxon>
        <taxon>Metazoa</taxon>
        <taxon>Spiralia</taxon>
        <taxon>Lophotrochozoa</taxon>
        <taxon>Mollusca</taxon>
        <taxon>Gastropoda</taxon>
        <taxon>Heterobranchia</taxon>
        <taxon>Euthyneura</taxon>
        <taxon>Panpulmonata</taxon>
        <taxon>Sacoglossa</taxon>
        <taxon>Placobranchoidea</taxon>
        <taxon>Plakobranchidae</taxon>
        <taxon>Plakobranchus</taxon>
    </lineage>
</organism>
<evidence type="ECO:0000256" key="1">
    <source>
        <dbReference type="ARBA" id="ARBA00023180"/>
    </source>
</evidence>
<accession>A0AAV4BF66</accession>
<dbReference type="GO" id="GO:0000139">
    <property type="term" value="C:Golgi membrane"/>
    <property type="evidence" value="ECO:0007669"/>
    <property type="project" value="UniProtKB-SubCell"/>
</dbReference>
<dbReference type="PROSITE" id="PS51257">
    <property type="entry name" value="PROKAR_LIPOPROTEIN"/>
    <property type="match status" value="1"/>
</dbReference>
<name>A0AAV4BF66_9GAST</name>
<keyword evidence="2" id="KW-0812">Transmembrane</keyword>
<reference evidence="4 5" key="1">
    <citation type="journal article" date="2021" name="Elife">
        <title>Chloroplast acquisition without the gene transfer in kleptoplastic sea slugs, Plakobranchus ocellatus.</title>
        <authorList>
            <person name="Maeda T."/>
            <person name="Takahashi S."/>
            <person name="Yoshida T."/>
            <person name="Shimamura S."/>
            <person name="Takaki Y."/>
            <person name="Nagai Y."/>
            <person name="Toyoda A."/>
            <person name="Suzuki Y."/>
            <person name="Arimoto A."/>
            <person name="Ishii H."/>
            <person name="Satoh N."/>
            <person name="Nishiyama T."/>
            <person name="Hasebe M."/>
            <person name="Maruyama T."/>
            <person name="Minagawa J."/>
            <person name="Obokata J."/>
            <person name="Shigenobu S."/>
        </authorList>
    </citation>
    <scope>NUCLEOTIDE SEQUENCE [LARGE SCALE GENOMIC DNA]</scope>
</reference>
<sequence length="227" mass="24704">MTRVAGVWLVVIALSSCARAAELAITSCVYVQRICGCKTNKGMINLKDFGPKGLSTGEGSSGQTFYWNPCRDFTLHSVTAACIQHFASGVSFDCGLNATVQSSVIDGKAVFHMESAYSANTSRKSEVACICASAGEKLKLISENPVGTYKYLMVSPVLFIVIHGRFACLICVYLVVGMIVQVVFRKARGREIIPHVNFWTSLPSLIANGMHFTFTCGSSSDDIYRQW</sequence>
<keyword evidence="2" id="KW-0472">Membrane</keyword>
<dbReference type="PANTHER" id="PTHR15071:SF0">
    <property type="entry name" value="MANNOSE 6-PHOSPHATE RECEPTOR-LIKE PROTEIN 1"/>
    <property type="match status" value="1"/>
</dbReference>
<evidence type="ECO:0000256" key="3">
    <source>
        <dbReference type="SAM" id="SignalP"/>
    </source>
</evidence>
<dbReference type="AlphaFoldDB" id="A0AAV4BF66"/>
<comment type="caution">
    <text evidence="4">The sequence shown here is derived from an EMBL/GenBank/DDBJ whole genome shotgun (WGS) entry which is preliminary data.</text>
</comment>
<protein>
    <submittedName>
        <fullName evidence="4">Cation-dependent mannose-6-phosphate receptor</fullName>
    </submittedName>
</protein>
<dbReference type="Proteomes" id="UP000735302">
    <property type="component" value="Unassembled WGS sequence"/>
</dbReference>
<proteinExistence type="predicted"/>
<keyword evidence="2" id="KW-1133">Transmembrane helix</keyword>
<feature type="transmembrane region" description="Helical" evidence="2">
    <location>
        <begin position="157"/>
        <end position="184"/>
    </location>
</feature>
<keyword evidence="5" id="KW-1185">Reference proteome</keyword>
<evidence type="ECO:0000313" key="5">
    <source>
        <dbReference type="Proteomes" id="UP000735302"/>
    </source>
</evidence>
<dbReference type="EMBL" id="BLXT01004946">
    <property type="protein sequence ID" value="GFO18248.1"/>
    <property type="molecule type" value="Genomic_DNA"/>
</dbReference>
<gene>
    <name evidence="4" type="ORF">PoB_004475300</name>
</gene>
<feature type="chain" id="PRO_5043551150" evidence="3">
    <location>
        <begin position="21"/>
        <end position="227"/>
    </location>
</feature>
<evidence type="ECO:0000313" key="4">
    <source>
        <dbReference type="EMBL" id="GFO18248.1"/>
    </source>
</evidence>
<dbReference type="Pfam" id="PF02157">
    <property type="entry name" value="Man-6-P_recep"/>
    <property type="match status" value="1"/>
</dbReference>
<feature type="signal peptide" evidence="3">
    <location>
        <begin position="1"/>
        <end position="20"/>
    </location>
</feature>
<dbReference type="PANTHER" id="PTHR15071">
    <property type="entry name" value="MANNOSE-6-PHOSPHATE RECEPTOR FAMILY MEMBER"/>
    <property type="match status" value="1"/>
</dbReference>